<sequence length="186" mass="21782">MGIDIELNTDADDLVYDLEYNRDDANFYKYNLSRGFCRILLYRELIDGEPELDQIARLTDTDVSEFYKMEAFFNDQELSAALKKVKVIGERKQALQDAIQRMYDPNIDRVLDTVNSLIQKLSVFNHFAHLLTNPEAVEHAYYFNNFNTDIGNGYIGNNFGQDLRNFKRFLEYAKSKGATMAYFRYE</sequence>
<protein>
    <submittedName>
        <fullName evidence="1">Uncharacterized protein</fullName>
    </submittedName>
</protein>
<organism evidence="1 2">
    <name type="scientific">Chitinophaga dinghuensis</name>
    <dbReference type="NCBI Taxonomy" id="1539050"/>
    <lineage>
        <taxon>Bacteria</taxon>
        <taxon>Pseudomonadati</taxon>
        <taxon>Bacteroidota</taxon>
        <taxon>Chitinophagia</taxon>
        <taxon>Chitinophagales</taxon>
        <taxon>Chitinophagaceae</taxon>
        <taxon>Chitinophaga</taxon>
    </lineage>
</organism>
<dbReference type="EMBL" id="QLMA01000001">
    <property type="protein sequence ID" value="RAJ87425.1"/>
    <property type="molecule type" value="Genomic_DNA"/>
</dbReference>
<dbReference type="RefSeq" id="WP_111590118.1">
    <property type="nucleotide sequence ID" value="NZ_QLMA01000001.1"/>
</dbReference>
<dbReference type="Proteomes" id="UP000249819">
    <property type="component" value="Unassembled WGS sequence"/>
</dbReference>
<dbReference type="AlphaFoldDB" id="A0A327W9Z6"/>
<keyword evidence="2" id="KW-1185">Reference proteome</keyword>
<comment type="caution">
    <text evidence="1">The sequence shown here is derived from an EMBL/GenBank/DDBJ whole genome shotgun (WGS) entry which is preliminary data.</text>
</comment>
<name>A0A327W9Z6_9BACT</name>
<dbReference type="OrthoDB" id="982342at2"/>
<accession>A0A327W9Z6</accession>
<reference evidence="1 2" key="1">
    <citation type="submission" date="2018-06" db="EMBL/GenBank/DDBJ databases">
        <title>Genomic Encyclopedia of Archaeal and Bacterial Type Strains, Phase II (KMG-II): from individual species to whole genera.</title>
        <authorList>
            <person name="Goeker M."/>
        </authorList>
    </citation>
    <scope>NUCLEOTIDE SEQUENCE [LARGE SCALE GENOMIC DNA]</scope>
    <source>
        <strain evidence="1 2">DSM 29821</strain>
    </source>
</reference>
<evidence type="ECO:0000313" key="2">
    <source>
        <dbReference type="Proteomes" id="UP000249819"/>
    </source>
</evidence>
<gene>
    <name evidence="1" type="ORF">CLV59_101175</name>
</gene>
<evidence type="ECO:0000313" key="1">
    <source>
        <dbReference type="EMBL" id="RAJ87425.1"/>
    </source>
</evidence>
<proteinExistence type="predicted"/>